<dbReference type="PROSITE" id="PS51257">
    <property type="entry name" value="PROKAR_LIPOPROTEIN"/>
    <property type="match status" value="1"/>
</dbReference>
<protein>
    <recommendedName>
        <fullName evidence="3">Lipoprotein</fullName>
    </recommendedName>
</protein>
<dbReference type="EMBL" id="BAABCY010000080">
    <property type="protein sequence ID" value="GAA3579740.1"/>
    <property type="molecule type" value="Genomic_DNA"/>
</dbReference>
<evidence type="ECO:0000313" key="2">
    <source>
        <dbReference type="Proteomes" id="UP001500954"/>
    </source>
</evidence>
<gene>
    <name evidence="1" type="ORF">GCM10022395_30520</name>
</gene>
<sequence length="151" mass="17281">MTRTIVKSTILLITTGITLLTGCIQTKNNTSLDSNETITNEKAIFRFSSNSNDVEDEVRILKTNNEISYHIFDFNKGIITMKSQSENGEWKTFEFKIKNFKVNEYLSGLNGMEFDIDSPMCFQVWVDTLGSIGYEFNNGQKLVFYGVQELE</sequence>
<accession>A0ABP6YC81</accession>
<name>A0ABP6YC81_9FLAO</name>
<reference evidence="2" key="1">
    <citation type="journal article" date="2019" name="Int. J. Syst. Evol. Microbiol.">
        <title>The Global Catalogue of Microorganisms (GCM) 10K type strain sequencing project: providing services to taxonomists for standard genome sequencing and annotation.</title>
        <authorList>
            <consortium name="The Broad Institute Genomics Platform"/>
            <consortium name="The Broad Institute Genome Sequencing Center for Infectious Disease"/>
            <person name="Wu L."/>
            <person name="Ma J."/>
        </authorList>
    </citation>
    <scope>NUCLEOTIDE SEQUENCE [LARGE SCALE GENOMIC DNA]</scope>
    <source>
        <strain evidence="2">JCM 17111</strain>
    </source>
</reference>
<evidence type="ECO:0000313" key="1">
    <source>
        <dbReference type="EMBL" id="GAA3579740.1"/>
    </source>
</evidence>
<proteinExistence type="predicted"/>
<dbReference type="Proteomes" id="UP001500954">
    <property type="component" value="Unassembled WGS sequence"/>
</dbReference>
<dbReference type="RefSeq" id="WP_345007277.1">
    <property type="nucleotide sequence ID" value="NZ_BAABCY010000080.1"/>
</dbReference>
<comment type="caution">
    <text evidence="1">The sequence shown here is derived from an EMBL/GenBank/DDBJ whole genome shotgun (WGS) entry which is preliminary data.</text>
</comment>
<evidence type="ECO:0008006" key="3">
    <source>
        <dbReference type="Google" id="ProtNLM"/>
    </source>
</evidence>
<keyword evidence="2" id="KW-1185">Reference proteome</keyword>
<organism evidence="1 2">
    <name type="scientific">Snuella lapsa</name>
    <dbReference type="NCBI Taxonomy" id="870481"/>
    <lineage>
        <taxon>Bacteria</taxon>
        <taxon>Pseudomonadati</taxon>
        <taxon>Bacteroidota</taxon>
        <taxon>Flavobacteriia</taxon>
        <taxon>Flavobacteriales</taxon>
        <taxon>Flavobacteriaceae</taxon>
        <taxon>Snuella</taxon>
    </lineage>
</organism>